<dbReference type="AlphaFoldDB" id="A0A4S2EJK3"/>
<comment type="caution">
    <text evidence="2">The sequence shown here is derived from an EMBL/GenBank/DDBJ whole genome shotgun (WGS) entry which is preliminary data.</text>
</comment>
<evidence type="ECO:0000313" key="3">
    <source>
        <dbReference type="Proteomes" id="UP000310032"/>
    </source>
</evidence>
<dbReference type="PROSITE" id="PS51257">
    <property type="entry name" value="PROKAR_LIPOPROTEIN"/>
    <property type="match status" value="1"/>
</dbReference>
<keyword evidence="1" id="KW-1133">Transmembrane helix</keyword>
<keyword evidence="1" id="KW-0812">Transmembrane</keyword>
<organism evidence="2 3">
    <name type="scientific">Parabacteroides distasonis</name>
    <dbReference type="NCBI Taxonomy" id="823"/>
    <lineage>
        <taxon>Bacteria</taxon>
        <taxon>Pseudomonadati</taxon>
        <taxon>Bacteroidota</taxon>
        <taxon>Bacteroidia</taxon>
        <taxon>Bacteroidales</taxon>
        <taxon>Tannerellaceae</taxon>
        <taxon>Parabacteroides</taxon>
    </lineage>
</organism>
<dbReference type="Proteomes" id="UP000310032">
    <property type="component" value="Unassembled WGS sequence"/>
</dbReference>
<dbReference type="RefSeq" id="WP_135959619.1">
    <property type="nucleotide sequence ID" value="NZ_SRYM01000046.1"/>
</dbReference>
<evidence type="ECO:0008006" key="4">
    <source>
        <dbReference type="Google" id="ProtNLM"/>
    </source>
</evidence>
<protein>
    <recommendedName>
        <fullName evidence="4">Lipoprotein</fullName>
    </recommendedName>
</protein>
<accession>A0A4S2EJK3</accession>
<sequence>MKKIKWLIFVAFFLQIIFFSSCNKEIDYPIDNVQIIEELSIFYCKKDQNELIGDNEIVNKIIILNSKEDAINNFTESFLDSYPEYLQIDYNKYSVLVRTAPVDYNIINRNISLLFYKTSNSYQYYIDYLVGDVCDVNDYYIERTAIVIDKILSHSKIEVGSSISKKVSKEKKKLPLLLVVASFFLLFIYSDIYSSLCFIVERDITSCISKISSINITYNPPNVSEKLRFSRTFPIE</sequence>
<feature type="transmembrane region" description="Helical" evidence="1">
    <location>
        <begin position="174"/>
        <end position="200"/>
    </location>
</feature>
<name>A0A4S2EJK3_PARDI</name>
<dbReference type="EMBL" id="SRYM01000046">
    <property type="protein sequence ID" value="TGY55592.1"/>
    <property type="molecule type" value="Genomic_DNA"/>
</dbReference>
<evidence type="ECO:0000313" key="2">
    <source>
        <dbReference type="EMBL" id="TGY55592.1"/>
    </source>
</evidence>
<reference evidence="2 3" key="1">
    <citation type="submission" date="2019-04" db="EMBL/GenBank/DDBJ databases">
        <title>Microbes associate with the intestines of laboratory mice.</title>
        <authorList>
            <person name="Navarre W."/>
            <person name="Wong E."/>
            <person name="Huang K."/>
            <person name="Tropini C."/>
            <person name="Ng K."/>
            <person name="Yu B."/>
        </authorList>
    </citation>
    <scope>NUCLEOTIDE SEQUENCE [LARGE SCALE GENOMIC DNA]</scope>
    <source>
        <strain evidence="2 3">NM39_I3</strain>
    </source>
</reference>
<keyword evidence="1" id="KW-0472">Membrane</keyword>
<gene>
    <name evidence="2" type="ORF">E5342_14110</name>
</gene>
<proteinExistence type="predicted"/>
<evidence type="ECO:0000256" key="1">
    <source>
        <dbReference type="SAM" id="Phobius"/>
    </source>
</evidence>